<dbReference type="PANTHER" id="PTHR32329">
    <property type="entry name" value="BIFUNCTIONAL PROTEIN [INCLUDES 2-HYDROXYACYL-COA DEHYDRATASE (N-TER) AND ITS ACTIVATOR DOMAIN (C_TERM)-RELATED"/>
    <property type="match status" value="1"/>
</dbReference>
<gene>
    <name evidence="1" type="ORF">SDC9_22903</name>
</gene>
<evidence type="ECO:0000313" key="1">
    <source>
        <dbReference type="EMBL" id="MPL77052.1"/>
    </source>
</evidence>
<name>A0A644UDX9_9ZZZZ</name>
<proteinExistence type="predicted"/>
<dbReference type="EMBL" id="VSSQ01000103">
    <property type="protein sequence ID" value="MPL77052.1"/>
    <property type="molecule type" value="Genomic_DNA"/>
</dbReference>
<protein>
    <recommendedName>
        <fullName evidence="2">DUF2229 domain-containing protein</fullName>
    </recommendedName>
</protein>
<dbReference type="AlphaFoldDB" id="A0A644UDX9"/>
<comment type="caution">
    <text evidence="1">The sequence shown here is derived from an EMBL/GenBank/DDBJ whole genome shotgun (WGS) entry which is preliminary data.</text>
</comment>
<dbReference type="Gene3D" id="3.40.50.11900">
    <property type="match status" value="1"/>
</dbReference>
<sequence length="359" mass="40295">MLITYPHMGTLAIVLKALFIGLGRPVLNPPPITKRTMELGTKYSPETVCLPFKVTLGNFIEALEQGADTLVTCGGVGPCRLGYYGEVQKGILEQLGYKFEMIVIEPDIVDVIKQLRKVAYQRSLREIYHAFSVAGAKMNALDTIEQNLTVLRPYETRLADGLWQQAVQAIDEAESISEIHNIVEDTVFQIGRNQCSDHKPLRIGLVGEIYVMLEPFVNQDLVRVLGTMGVEVHKTMYLSDYVRGHLLRKREYLDKYEELFALAKPYLGHYVGGHGLKSIGHTIAMSQENYDGIIQVYPFTCMPEVIAKNILPKVSKDMNIPVLSLVYDEQSGEAGVMTRLEAFIDLLKSRKRFGKVKGL</sequence>
<dbReference type="InterPro" id="IPR051805">
    <property type="entry name" value="Dehydratase_Activator_Redct"/>
</dbReference>
<accession>A0A644UDX9</accession>
<reference evidence="1" key="1">
    <citation type="submission" date="2019-08" db="EMBL/GenBank/DDBJ databases">
        <authorList>
            <person name="Kucharzyk K."/>
            <person name="Murdoch R.W."/>
            <person name="Higgins S."/>
            <person name="Loffler F."/>
        </authorList>
    </citation>
    <scope>NUCLEOTIDE SEQUENCE</scope>
</reference>
<evidence type="ECO:0008006" key="2">
    <source>
        <dbReference type="Google" id="ProtNLM"/>
    </source>
</evidence>
<organism evidence="1">
    <name type="scientific">bioreactor metagenome</name>
    <dbReference type="NCBI Taxonomy" id="1076179"/>
    <lineage>
        <taxon>unclassified sequences</taxon>
        <taxon>metagenomes</taxon>
        <taxon>ecological metagenomes</taxon>
    </lineage>
</organism>
<dbReference type="PANTHER" id="PTHR32329:SF2">
    <property type="entry name" value="BIFUNCTIONAL PROTEIN [INCLUDES 2-HYDROXYACYL-COA DEHYDRATASE (N-TER) AND ITS ACTIVATOR DOMAIN (C_TERM)"/>
    <property type="match status" value="1"/>
</dbReference>